<dbReference type="PANTHER" id="PTHR15333:SF2">
    <property type="entry name" value="SNRNA-ACTIVATING PROTEIN COMPLEX SUBUNIT 5"/>
    <property type="match status" value="1"/>
</dbReference>
<evidence type="ECO:0000313" key="3">
    <source>
        <dbReference type="Proteomes" id="UP000242188"/>
    </source>
</evidence>
<gene>
    <name evidence="2" type="ORF">KP79_PYT23274</name>
</gene>
<feature type="region of interest" description="Disordered" evidence="1">
    <location>
        <begin position="51"/>
        <end position="115"/>
    </location>
</feature>
<dbReference type="PANTHER" id="PTHR15333">
    <property type="entry name" value="SNRNA-ACTIVATING PROTEIN COMPLEX SUBUNIT 5"/>
    <property type="match status" value="1"/>
</dbReference>
<dbReference type="AlphaFoldDB" id="A0A210QLQ8"/>
<evidence type="ECO:0000256" key="1">
    <source>
        <dbReference type="SAM" id="MobiDB-lite"/>
    </source>
</evidence>
<dbReference type="Pfam" id="PF15497">
    <property type="entry name" value="SNAPC5"/>
    <property type="match status" value="1"/>
</dbReference>
<dbReference type="EMBL" id="NEDP02003037">
    <property type="protein sequence ID" value="OWF49611.1"/>
    <property type="molecule type" value="Genomic_DNA"/>
</dbReference>
<accession>A0A210QLQ8</accession>
<comment type="caution">
    <text evidence="2">The sequence shown here is derived from an EMBL/GenBank/DDBJ whole genome shotgun (WGS) entry which is preliminary data.</text>
</comment>
<feature type="compositionally biased region" description="Acidic residues" evidence="1">
    <location>
        <begin position="105"/>
        <end position="115"/>
    </location>
</feature>
<name>A0A210QLQ8_MIZYE</name>
<dbReference type="OrthoDB" id="6156475at2759"/>
<proteinExistence type="predicted"/>
<sequence>MAALKELRRLRDEERTLVNIASKVSDQLNRLKVEELALVSMIRQSASQVQCTEEEENNNSNTAMGQVPHQTLKAEVDTDELYENKPTELLPLDLSVNPTGVKQLDEEEEEEDEED</sequence>
<keyword evidence="3" id="KW-1185">Reference proteome</keyword>
<feature type="compositionally biased region" description="Basic and acidic residues" evidence="1">
    <location>
        <begin position="72"/>
        <end position="86"/>
    </location>
</feature>
<dbReference type="GO" id="GO:0005634">
    <property type="term" value="C:nucleus"/>
    <property type="evidence" value="ECO:0007669"/>
    <property type="project" value="InterPro"/>
</dbReference>
<dbReference type="GO" id="GO:0006366">
    <property type="term" value="P:transcription by RNA polymerase II"/>
    <property type="evidence" value="ECO:0007669"/>
    <property type="project" value="InterPro"/>
</dbReference>
<dbReference type="Proteomes" id="UP000242188">
    <property type="component" value="Unassembled WGS sequence"/>
</dbReference>
<reference evidence="2 3" key="1">
    <citation type="journal article" date="2017" name="Nat. Ecol. Evol.">
        <title>Scallop genome provides insights into evolution of bilaterian karyotype and development.</title>
        <authorList>
            <person name="Wang S."/>
            <person name="Zhang J."/>
            <person name="Jiao W."/>
            <person name="Li J."/>
            <person name="Xun X."/>
            <person name="Sun Y."/>
            <person name="Guo X."/>
            <person name="Huan P."/>
            <person name="Dong B."/>
            <person name="Zhang L."/>
            <person name="Hu X."/>
            <person name="Sun X."/>
            <person name="Wang J."/>
            <person name="Zhao C."/>
            <person name="Wang Y."/>
            <person name="Wang D."/>
            <person name="Huang X."/>
            <person name="Wang R."/>
            <person name="Lv J."/>
            <person name="Li Y."/>
            <person name="Zhang Z."/>
            <person name="Liu B."/>
            <person name="Lu W."/>
            <person name="Hui Y."/>
            <person name="Liang J."/>
            <person name="Zhou Z."/>
            <person name="Hou R."/>
            <person name="Li X."/>
            <person name="Liu Y."/>
            <person name="Li H."/>
            <person name="Ning X."/>
            <person name="Lin Y."/>
            <person name="Zhao L."/>
            <person name="Xing Q."/>
            <person name="Dou J."/>
            <person name="Li Y."/>
            <person name="Mao J."/>
            <person name="Guo H."/>
            <person name="Dou H."/>
            <person name="Li T."/>
            <person name="Mu C."/>
            <person name="Jiang W."/>
            <person name="Fu Q."/>
            <person name="Fu X."/>
            <person name="Miao Y."/>
            <person name="Liu J."/>
            <person name="Yu Q."/>
            <person name="Li R."/>
            <person name="Liao H."/>
            <person name="Li X."/>
            <person name="Kong Y."/>
            <person name="Jiang Z."/>
            <person name="Chourrout D."/>
            <person name="Li R."/>
            <person name="Bao Z."/>
        </authorList>
    </citation>
    <scope>NUCLEOTIDE SEQUENCE [LARGE SCALE GENOMIC DNA]</scope>
    <source>
        <strain evidence="2 3">PY_sf001</strain>
    </source>
</reference>
<dbReference type="InterPro" id="IPR029138">
    <property type="entry name" value="SNAPC5"/>
</dbReference>
<protein>
    <submittedName>
        <fullName evidence="2">snRNA-activating protein complex subunit 5</fullName>
    </submittedName>
</protein>
<dbReference type="GO" id="GO:0006384">
    <property type="term" value="P:transcription initiation at RNA polymerase III promoter"/>
    <property type="evidence" value="ECO:0007669"/>
    <property type="project" value="InterPro"/>
</dbReference>
<evidence type="ECO:0000313" key="2">
    <source>
        <dbReference type="EMBL" id="OWF49611.1"/>
    </source>
</evidence>
<organism evidence="2 3">
    <name type="scientific">Mizuhopecten yessoensis</name>
    <name type="common">Japanese scallop</name>
    <name type="synonym">Patinopecten yessoensis</name>
    <dbReference type="NCBI Taxonomy" id="6573"/>
    <lineage>
        <taxon>Eukaryota</taxon>
        <taxon>Metazoa</taxon>
        <taxon>Spiralia</taxon>
        <taxon>Lophotrochozoa</taxon>
        <taxon>Mollusca</taxon>
        <taxon>Bivalvia</taxon>
        <taxon>Autobranchia</taxon>
        <taxon>Pteriomorphia</taxon>
        <taxon>Pectinida</taxon>
        <taxon>Pectinoidea</taxon>
        <taxon>Pectinidae</taxon>
        <taxon>Mizuhopecten</taxon>
    </lineage>
</organism>